<evidence type="ECO:0000256" key="1">
    <source>
        <dbReference type="ARBA" id="ARBA00001353"/>
    </source>
</evidence>
<dbReference type="EC" id="4.1.2.25" evidence="6"/>
<dbReference type="InterPro" id="IPR006156">
    <property type="entry name" value="Dihydroneopterin_aldolase"/>
</dbReference>
<dbReference type="SMART" id="SM00905">
    <property type="entry name" value="FolB"/>
    <property type="match status" value="1"/>
</dbReference>
<dbReference type="CDD" id="cd00534">
    <property type="entry name" value="DHNA_DHNTPE"/>
    <property type="match status" value="1"/>
</dbReference>
<comment type="catalytic activity">
    <reaction evidence="1 6">
        <text>7,8-dihydroneopterin = 6-hydroxymethyl-7,8-dihydropterin + glycolaldehyde</text>
        <dbReference type="Rhea" id="RHEA:10540"/>
        <dbReference type="ChEBI" id="CHEBI:17001"/>
        <dbReference type="ChEBI" id="CHEBI:17071"/>
        <dbReference type="ChEBI" id="CHEBI:44841"/>
        <dbReference type="EC" id="4.1.2.25"/>
    </reaction>
</comment>
<reference evidence="8 9" key="1">
    <citation type="submission" date="2022-12" db="EMBL/GenBank/DDBJ databases">
        <title>Draft genome sequence of Paenibacillus sp. dW9.</title>
        <authorList>
            <person name="Choi E.-W."/>
            <person name="Kim D.-U."/>
        </authorList>
    </citation>
    <scope>NUCLEOTIDE SEQUENCE [LARGE SCALE GENOMIC DNA]</scope>
    <source>
        <strain evidence="9">dW9</strain>
    </source>
</reference>
<organism evidence="8 9">
    <name type="scientific">Paenibacillus gyeongsangnamensis</name>
    <dbReference type="NCBI Taxonomy" id="3388067"/>
    <lineage>
        <taxon>Bacteria</taxon>
        <taxon>Bacillati</taxon>
        <taxon>Bacillota</taxon>
        <taxon>Bacilli</taxon>
        <taxon>Bacillales</taxon>
        <taxon>Paenibacillaceae</taxon>
        <taxon>Paenibacillus</taxon>
    </lineage>
</organism>
<name>A0ABT4QL54_9BACL</name>
<comment type="caution">
    <text evidence="8">The sequence shown here is derived from an EMBL/GenBank/DDBJ whole genome shotgun (WGS) entry which is preliminary data.</text>
</comment>
<keyword evidence="9" id="KW-1185">Reference proteome</keyword>
<evidence type="ECO:0000259" key="7">
    <source>
        <dbReference type="SMART" id="SM00905"/>
    </source>
</evidence>
<evidence type="ECO:0000256" key="5">
    <source>
        <dbReference type="ARBA" id="ARBA00023239"/>
    </source>
</evidence>
<accession>A0ABT4QL54</accession>
<proteinExistence type="inferred from homology"/>
<protein>
    <recommendedName>
        <fullName evidence="6">7,8-dihydroneopterin aldolase</fullName>
        <ecNumber evidence="6">4.1.2.25</ecNumber>
    </recommendedName>
</protein>
<dbReference type="SUPFAM" id="SSF55620">
    <property type="entry name" value="Tetrahydrobiopterin biosynthesis enzymes-like"/>
    <property type="match status" value="1"/>
</dbReference>
<dbReference type="PANTHER" id="PTHR42844:SF1">
    <property type="entry name" value="DIHYDRONEOPTERIN ALDOLASE 1-RELATED"/>
    <property type="match status" value="1"/>
</dbReference>
<gene>
    <name evidence="8" type="primary">folB</name>
    <name evidence="8" type="ORF">O9H85_35760</name>
</gene>
<evidence type="ECO:0000256" key="6">
    <source>
        <dbReference type="RuleBase" id="RU362079"/>
    </source>
</evidence>
<comment type="function">
    <text evidence="6">Catalyzes the conversion of 7,8-dihydroneopterin to 6-hydroxymethyl-7,8-dihydropterin.</text>
</comment>
<evidence type="ECO:0000256" key="4">
    <source>
        <dbReference type="ARBA" id="ARBA00022909"/>
    </source>
</evidence>
<dbReference type="NCBIfam" id="TIGR00525">
    <property type="entry name" value="folB"/>
    <property type="match status" value="1"/>
</dbReference>
<sequence length="123" mass="14056">MDKMSLKQMQFFANHGVYPEENRLGQRYIVDVDMYMPLDKPGRSDALEDTVNYAEVYEVIKACVEKKTFKLIEALAEDIASEVLRTYTSINEMTVRVVKPHPPVAIFFDGVSVEIHRKRAAAS</sequence>
<dbReference type="EMBL" id="JAQAGZ010000043">
    <property type="protein sequence ID" value="MCZ8517599.1"/>
    <property type="molecule type" value="Genomic_DNA"/>
</dbReference>
<dbReference type="Pfam" id="PF02152">
    <property type="entry name" value="FolB"/>
    <property type="match status" value="1"/>
</dbReference>
<keyword evidence="4 6" id="KW-0289">Folate biosynthesis</keyword>
<dbReference type="GO" id="GO:0004150">
    <property type="term" value="F:dihydroneopterin aldolase activity"/>
    <property type="evidence" value="ECO:0007669"/>
    <property type="project" value="UniProtKB-EC"/>
</dbReference>
<evidence type="ECO:0000313" key="8">
    <source>
        <dbReference type="EMBL" id="MCZ8517599.1"/>
    </source>
</evidence>
<dbReference type="Proteomes" id="UP001527882">
    <property type="component" value="Unassembled WGS sequence"/>
</dbReference>
<evidence type="ECO:0000256" key="2">
    <source>
        <dbReference type="ARBA" id="ARBA00005013"/>
    </source>
</evidence>
<evidence type="ECO:0000313" key="9">
    <source>
        <dbReference type="Proteomes" id="UP001527882"/>
    </source>
</evidence>
<dbReference type="InterPro" id="IPR006157">
    <property type="entry name" value="FolB_dom"/>
</dbReference>
<dbReference type="InterPro" id="IPR043133">
    <property type="entry name" value="GTP-CH-I_C/QueF"/>
</dbReference>
<evidence type="ECO:0000256" key="3">
    <source>
        <dbReference type="ARBA" id="ARBA00005708"/>
    </source>
</evidence>
<dbReference type="RefSeq" id="WP_269886127.1">
    <property type="nucleotide sequence ID" value="NZ_JAQAGZ010000043.1"/>
</dbReference>
<comment type="similarity">
    <text evidence="3 6">Belongs to the DHNA family.</text>
</comment>
<keyword evidence="5 6" id="KW-0456">Lyase</keyword>
<dbReference type="PANTHER" id="PTHR42844">
    <property type="entry name" value="DIHYDRONEOPTERIN ALDOLASE 1-RELATED"/>
    <property type="match status" value="1"/>
</dbReference>
<feature type="domain" description="Dihydroneopterin aldolase/epimerase" evidence="7">
    <location>
        <begin position="4"/>
        <end position="117"/>
    </location>
</feature>
<dbReference type="NCBIfam" id="TIGR00526">
    <property type="entry name" value="folB_dom"/>
    <property type="match status" value="1"/>
</dbReference>
<comment type="pathway">
    <text evidence="2 6">Cofactor biosynthesis; tetrahydrofolate biosynthesis; 2-amino-4-hydroxy-6-hydroxymethyl-7,8-dihydropteridine diphosphate from 7,8-dihydroneopterin triphosphate: step 3/4.</text>
</comment>
<dbReference type="Gene3D" id="3.30.1130.10">
    <property type="match status" value="1"/>
</dbReference>